<gene>
    <name evidence="2" type="ORF">BJY22_001623</name>
</gene>
<keyword evidence="1" id="KW-0732">Signal</keyword>
<dbReference type="EMBL" id="JAASRO010000001">
    <property type="protein sequence ID" value="NIK55906.1"/>
    <property type="molecule type" value="Genomic_DNA"/>
</dbReference>
<protein>
    <recommendedName>
        <fullName evidence="4">Peptidase inhibitor family I36</fullName>
    </recommendedName>
</protein>
<comment type="caution">
    <text evidence="2">The sequence shown here is derived from an EMBL/GenBank/DDBJ whole genome shotgun (WGS) entry which is preliminary data.</text>
</comment>
<dbReference type="Proteomes" id="UP000555407">
    <property type="component" value="Unassembled WGS sequence"/>
</dbReference>
<evidence type="ECO:0000313" key="2">
    <source>
        <dbReference type="EMBL" id="NIK55906.1"/>
    </source>
</evidence>
<name>A0A7X5V7Y1_9ACTN</name>
<feature type="chain" id="PRO_5031290642" description="Peptidase inhibitor family I36" evidence="1">
    <location>
        <begin position="36"/>
        <end position="149"/>
    </location>
</feature>
<organism evidence="2 3">
    <name type="scientific">Kribbella shirazensis</name>
    <dbReference type="NCBI Taxonomy" id="1105143"/>
    <lineage>
        <taxon>Bacteria</taxon>
        <taxon>Bacillati</taxon>
        <taxon>Actinomycetota</taxon>
        <taxon>Actinomycetes</taxon>
        <taxon>Propionibacteriales</taxon>
        <taxon>Kribbellaceae</taxon>
        <taxon>Kribbella</taxon>
    </lineage>
</organism>
<dbReference type="RefSeq" id="WP_167204914.1">
    <property type="nucleotide sequence ID" value="NZ_JAASRO010000001.1"/>
</dbReference>
<reference evidence="2 3" key="1">
    <citation type="submission" date="2020-03" db="EMBL/GenBank/DDBJ databases">
        <title>Sequencing the genomes of 1000 actinobacteria strains.</title>
        <authorList>
            <person name="Klenk H.-P."/>
        </authorList>
    </citation>
    <scope>NUCLEOTIDE SEQUENCE [LARGE SCALE GENOMIC DNA]</scope>
    <source>
        <strain evidence="2 3">DSM 45490</strain>
    </source>
</reference>
<sequence>MLTKHRKAGRALAAAGAAVATTAAVGVATAPTANAATCNSGSACVYWSNADGGSVLKYQNAGNATISLPTGVYGGWVRNNGVRYPGADHITVTTRLGTVRWAICLHYGALNFTPGSGVNTAARLEAGEVVTGWRWRGECAPGEDRWHSY</sequence>
<accession>A0A7X5V7Y1</accession>
<feature type="signal peptide" evidence="1">
    <location>
        <begin position="1"/>
        <end position="35"/>
    </location>
</feature>
<evidence type="ECO:0000256" key="1">
    <source>
        <dbReference type="SAM" id="SignalP"/>
    </source>
</evidence>
<evidence type="ECO:0008006" key="4">
    <source>
        <dbReference type="Google" id="ProtNLM"/>
    </source>
</evidence>
<evidence type="ECO:0000313" key="3">
    <source>
        <dbReference type="Proteomes" id="UP000555407"/>
    </source>
</evidence>
<keyword evidence="3" id="KW-1185">Reference proteome</keyword>
<proteinExistence type="predicted"/>
<dbReference type="AlphaFoldDB" id="A0A7X5V7Y1"/>